<keyword evidence="2" id="KW-1185">Reference proteome</keyword>
<gene>
    <name evidence="1" type="ORF">GCM10014715_69890</name>
</gene>
<evidence type="ECO:0000313" key="2">
    <source>
        <dbReference type="Proteomes" id="UP000641386"/>
    </source>
</evidence>
<dbReference type="Proteomes" id="UP000641386">
    <property type="component" value="Unassembled WGS sequence"/>
</dbReference>
<organism evidence="1 2">
    <name type="scientific">Streptomyces spiralis</name>
    <dbReference type="NCBI Taxonomy" id="66376"/>
    <lineage>
        <taxon>Bacteria</taxon>
        <taxon>Bacillati</taxon>
        <taxon>Actinomycetota</taxon>
        <taxon>Actinomycetes</taxon>
        <taxon>Kitasatosporales</taxon>
        <taxon>Streptomycetaceae</taxon>
        <taxon>Streptomyces</taxon>
    </lineage>
</organism>
<dbReference type="EMBL" id="BNBC01000045">
    <property type="protein sequence ID" value="GHF03672.1"/>
    <property type="molecule type" value="Genomic_DNA"/>
</dbReference>
<dbReference type="AlphaFoldDB" id="A0A919E008"/>
<evidence type="ECO:0000313" key="1">
    <source>
        <dbReference type="EMBL" id="GHF03672.1"/>
    </source>
</evidence>
<proteinExistence type="predicted"/>
<sequence length="68" mass="6915">MMAGRRFTAASTMPTMTRRVAHARVDAFPGSGGVPGTREAAVAAGGCGSVVGVVVRVVSSRGMRPIIE</sequence>
<name>A0A919E008_9ACTN</name>
<accession>A0A919E008</accession>
<comment type="caution">
    <text evidence="1">The sequence shown here is derived from an EMBL/GenBank/DDBJ whole genome shotgun (WGS) entry which is preliminary data.</text>
</comment>
<reference evidence="1" key="2">
    <citation type="submission" date="2020-09" db="EMBL/GenBank/DDBJ databases">
        <authorList>
            <person name="Sun Q."/>
            <person name="Ohkuma M."/>
        </authorList>
    </citation>
    <scope>NUCLEOTIDE SEQUENCE</scope>
    <source>
        <strain evidence="1">JCM 3302</strain>
    </source>
</reference>
<reference evidence="1" key="1">
    <citation type="journal article" date="2014" name="Int. J. Syst. Evol. Microbiol.">
        <title>Complete genome sequence of Corynebacterium casei LMG S-19264T (=DSM 44701T), isolated from a smear-ripened cheese.</title>
        <authorList>
            <consortium name="US DOE Joint Genome Institute (JGI-PGF)"/>
            <person name="Walter F."/>
            <person name="Albersmeier A."/>
            <person name="Kalinowski J."/>
            <person name="Ruckert C."/>
        </authorList>
    </citation>
    <scope>NUCLEOTIDE SEQUENCE</scope>
    <source>
        <strain evidence="1">JCM 3302</strain>
    </source>
</reference>
<protein>
    <submittedName>
        <fullName evidence="1">Uncharacterized protein</fullName>
    </submittedName>
</protein>